<gene>
    <name evidence="1" type="ORF">HMPREF9350_05414</name>
</gene>
<name>A0AAN3M550_ECOLX</name>
<evidence type="ECO:0000313" key="1">
    <source>
        <dbReference type="EMBL" id="EFU32755.1"/>
    </source>
</evidence>
<dbReference type="Proteomes" id="UP000005056">
    <property type="component" value="Unassembled WGS sequence"/>
</dbReference>
<dbReference type="AlphaFoldDB" id="A0AAN3M550"/>
<proteinExistence type="predicted"/>
<evidence type="ECO:0000313" key="2">
    <source>
        <dbReference type="Proteomes" id="UP000005056"/>
    </source>
</evidence>
<comment type="caution">
    <text evidence="1">The sequence shown here is derived from an EMBL/GenBank/DDBJ whole genome shotgun (WGS) entry which is preliminary data.</text>
</comment>
<sequence>MDFKIHTYLILILRAVLSPPRPPALWGGFNAVVLTRSDCAGNGAVCRK</sequence>
<protein>
    <submittedName>
        <fullName evidence="1">Uncharacterized protein</fullName>
    </submittedName>
</protein>
<organism evidence="1 2">
    <name type="scientific">Escherichia coli MS 85-1</name>
    <dbReference type="NCBI Taxonomy" id="679202"/>
    <lineage>
        <taxon>Bacteria</taxon>
        <taxon>Pseudomonadati</taxon>
        <taxon>Pseudomonadota</taxon>
        <taxon>Gammaproteobacteria</taxon>
        <taxon>Enterobacterales</taxon>
        <taxon>Enterobacteriaceae</taxon>
        <taxon>Escherichia</taxon>
    </lineage>
</organism>
<accession>A0AAN3M550</accession>
<dbReference type="EMBL" id="ADWQ01000058">
    <property type="protein sequence ID" value="EFU32755.1"/>
    <property type="molecule type" value="Genomic_DNA"/>
</dbReference>
<reference evidence="1 2" key="1">
    <citation type="submission" date="2010-09" db="EMBL/GenBank/DDBJ databases">
        <authorList>
            <person name="Weinstock G."/>
            <person name="Sodergren E."/>
            <person name="Clifton S."/>
            <person name="Fulton L."/>
            <person name="Fulton B."/>
            <person name="Courtney L."/>
            <person name="Fronick C."/>
            <person name="Harrison M."/>
            <person name="Strong C."/>
            <person name="Farmer C."/>
            <person name="Delahaunty K."/>
            <person name="Markovic C."/>
            <person name="Hall O."/>
            <person name="Minx P."/>
            <person name="Tomlinson C."/>
            <person name="Mitreva M."/>
            <person name="Hou S."/>
            <person name="Chen J."/>
            <person name="Wollam A."/>
            <person name="Pepin K.H."/>
            <person name="Johnson M."/>
            <person name="Bhonagiri V."/>
            <person name="Zhang X."/>
            <person name="Suruliraj S."/>
            <person name="Warren W."/>
            <person name="Chinwalla A."/>
            <person name="Mardis E.R."/>
            <person name="Wilson R.K."/>
        </authorList>
    </citation>
    <scope>NUCLEOTIDE SEQUENCE [LARGE SCALE GENOMIC DNA]</scope>
    <source>
        <strain evidence="1 2">MS 85-1</strain>
    </source>
</reference>